<reference evidence="4 5" key="1">
    <citation type="submission" date="2023-03" db="EMBL/GenBank/DDBJ databases">
        <title>Genome insight into feeding habits of ladybird beetles.</title>
        <authorList>
            <person name="Li H.-S."/>
            <person name="Huang Y.-H."/>
            <person name="Pang H."/>
        </authorList>
    </citation>
    <scope>NUCLEOTIDE SEQUENCE [LARGE SCALE GENOMIC DNA]</scope>
    <source>
        <strain evidence="4">SYSU_2023b</strain>
        <tissue evidence="4">Whole body</tissue>
    </source>
</reference>
<dbReference type="EMBL" id="JARQZJ010000061">
    <property type="protein sequence ID" value="KAK9879153.1"/>
    <property type="molecule type" value="Genomic_DNA"/>
</dbReference>
<dbReference type="AlphaFoldDB" id="A0AAW1UEZ4"/>
<keyword evidence="2" id="KW-0238">DNA-binding</keyword>
<comment type="caution">
    <text evidence="4">The sequence shown here is derived from an EMBL/GenBank/DDBJ whole genome shotgun (WGS) entry which is preliminary data.</text>
</comment>
<name>A0AAW1UEZ4_9CUCU</name>
<organism evidence="4 5">
    <name type="scientific">Henosepilachna vigintioctopunctata</name>
    <dbReference type="NCBI Taxonomy" id="420089"/>
    <lineage>
        <taxon>Eukaryota</taxon>
        <taxon>Metazoa</taxon>
        <taxon>Ecdysozoa</taxon>
        <taxon>Arthropoda</taxon>
        <taxon>Hexapoda</taxon>
        <taxon>Insecta</taxon>
        <taxon>Pterygota</taxon>
        <taxon>Neoptera</taxon>
        <taxon>Endopterygota</taxon>
        <taxon>Coleoptera</taxon>
        <taxon>Polyphaga</taxon>
        <taxon>Cucujiformia</taxon>
        <taxon>Coccinelloidea</taxon>
        <taxon>Coccinellidae</taxon>
        <taxon>Epilachninae</taxon>
        <taxon>Epilachnini</taxon>
        <taxon>Henosepilachna</taxon>
    </lineage>
</organism>
<dbReference type="InterPro" id="IPR001356">
    <property type="entry name" value="HD"/>
</dbReference>
<sequence>MRQENKTEDSLINYKMSYSFGIQSRTNELEGVLPLPTSITRTSIARMTKSQLQELELQFDRNIYLTKHRKTKMTRELNLTEHQLNPGASTHQPTKPQEVLEQVPRLSTPTNAPTACNTPLSPTLGQLNYGTPCYPPVNSQKFYPNAITRHLETSFSEFGCNPSACAQHITTPLPPGVTPASYEPT</sequence>
<proteinExistence type="predicted"/>
<dbReference type="Proteomes" id="UP001431783">
    <property type="component" value="Unassembled WGS sequence"/>
</dbReference>
<dbReference type="CDD" id="cd00086">
    <property type="entry name" value="homeodomain"/>
    <property type="match status" value="1"/>
</dbReference>
<keyword evidence="2" id="KW-0371">Homeobox</keyword>
<keyword evidence="5" id="KW-1185">Reference proteome</keyword>
<dbReference type="SUPFAM" id="SSF46689">
    <property type="entry name" value="Homeodomain-like"/>
    <property type="match status" value="1"/>
</dbReference>
<feature type="domain" description="Homeobox" evidence="3">
    <location>
        <begin position="46"/>
        <end position="83"/>
    </location>
</feature>
<dbReference type="InterPro" id="IPR009057">
    <property type="entry name" value="Homeodomain-like_sf"/>
</dbReference>
<dbReference type="GO" id="GO:0003677">
    <property type="term" value="F:DNA binding"/>
    <property type="evidence" value="ECO:0007669"/>
    <property type="project" value="UniProtKB-KW"/>
</dbReference>
<keyword evidence="2" id="KW-0539">Nucleus</keyword>
<gene>
    <name evidence="4" type="ORF">WA026_004003</name>
</gene>
<evidence type="ECO:0000256" key="2">
    <source>
        <dbReference type="RuleBase" id="RU000682"/>
    </source>
</evidence>
<evidence type="ECO:0000313" key="5">
    <source>
        <dbReference type="Proteomes" id="UP001431783"/>
    </source>
</evidence>
<evidence type="ECO:0000256" key="1">
    <source>
        <dbReference type="ARBA" id="ARBA00004123"/>
    </source>
</evidence>
<dbReference type="Pfam" id="PF00046">
    <property type="entry name" value="Homeodomain"/>
    <property type="match status" value="1"/>
</dbReference>
<comment type="subcellular location">
    <subcellularLocation>
        <location evidence="1 2">Nucleus</location>
    </subcellularLocation>
</comment>
<protein>
    <recommendedName>
        <fullName evidence="3">Homeobox domain-containing protein</fullName>
    </recommendedName>
</protein>
<dbReference type="GO" id="GO:0005634">
    <property type="term" value="C:nucleus"/>
    <property type="evidence" value="ECO:0007669"/>
    <property type="project" value="UniProtKB-SubCell"/>
</dbReference>
<dbReference type="Gene3D" id="1.10.10.60">
    <property type="entry name" value="Homeodomain-like"/>
    <property type="match status" value="1"/>
</dbReference>
<evidence type="ECO:0000313" key="4">
    <source>
        <dbReference type="EMBL" id="KAK9879153.1"/>
    </source>
</evidence>
<evidence type="ECO:0000259" key="3">
    <source>
        <dbReference type="Pfam" id="PF00046"/>
    </source>
</evidence>
<accession>A0AAW1UEZ4</accession>